<reference evidence="3" key="1">
    <citation type="journal article" date="2019" name="Int. J. Syst. Evol. Microbiol.">
        <title>The Global Catalogue of Microorganisms (GCM) 10K type strain sequencing project: providing services to taxonomists for standard genome sequencing and annotation.</title>
        <authorList>
            <consortium name="The Broad Institute Genomics Platform"/>
            <consortium name="The Broad Institute Genome Sequencing Center for Infectious Disease"/>
            <person name="Wu L."/>
            <person name="Ma J."/>
        </authorList>
    </citation>
    <scope>NUCLEOTIDE SEQUENCE [LARGE SCALE GENOMIC DNA]</scope>
    <source>
        <strain evidence="3">IBRC-M 10906</strain>
    </source>
</reference>
<sequence>MTADPTREPDTDPAAELYAEPGAPRWPMLFGPLIAAAGLLVELAIGDRPHTLMWIITGVGLLWLNAVWVYARRRFLRVRVTGTHLTQGQEHLKIADIAAVSDGAPKPGTRVLGGGLTVPRRYEAVPLTLTDGSHVVAWAGDAGALREALAQARKQRVRNSRRE</sequence>
<evidence type="ECO:0000313" key="2">
    <source>
        <dbReference type="EMBL" id="MFD2798020.1"/>
    </source>
</evidence>
<keyword evidence="1" id="KW-0472">Membrane</keyword>
<evidence type="ECO:0000256" key="1">
    <source>
        <dbReference type="SAM" id="Phobius"/>
    </source>
</evidence>
<organism evidence="2 3">
    <name type="scientific">Prauserella oleivorans</name>
    <dbReference type="NCBI Taxonomy" id="1478153"/>
    <lineage>
        <taxon>Bacteria</taxon>
        <taxon>Bacillati</taxon>
        <taxon>Actinomycetota</taxon>
        <taxon>Actinomycetes</taxon>
        <taxon>Pseudonocardiales</taxon>
        <taxon>Pseudonocardiaceae</taxon>
        <taxon>Prauserella</taxon>
    </lineage>
</organism>
<proteinExistence type="predicted"/>
<dbReference type="EMBL" id="JBHUOF010000001">
    <property type="protein sequence ID" value="MFD2798020.1"/>
    <property type="molecule type" value="Genomic_DNA"/>
</dbReference>
<keyword evidence="1" id="KW-1133">Transmembrane helix</keyword>
<gene>
    <name evidence="2" type="ORF">ACFS2C_01265</name>
</gene>
<keyword evidence="1" id="KW-0812">Transmembrane</keyword>
<keyword evidence="3" id="KW-1185">Reference proteome</keyword>
<comment type="caution">
    <text evidence="2">The sequence shown here is derived from an EMBL/GenBank/DDBJ whole genome shotgun (WGS) entry which is preliminary data.</text>
</comment>
<dbReference type="Proteomes" id="UP001597478">
    <property type="component" value="Unassembled WGS sequence"/>
</dbReference>
<name>A0ABW5W544_9PSEU</name>
<feature type="transmembrane region" description="Helical" evidence="1">
    <location>
        <begin position="51"/>
        <end position="71"/>
    </location>
</feature>
<protein>
    <recommendedName>
        <fullName evidence="4">DUF3093 family protein</fullName>
    </recommendedName>
</protein>
<dbReference type="RefSeq" id="WP_377387601.1">
    <property type="nucleotide sequence ID" value="NZ_JBHSAN010000008.1"/>
</dbReference>
<accession>A0ABW5W544</accession>
<evidence type="ECO:0008006" key="4">
    <source>
        <dbReference type="Google" id="ProtNLM"/>
    </source>
</evidence>
<evidence type="ECO:0000313" key="3">
    <source>
        <dbReference type="Proteomes" id="UP001597478"/>
    </source>
</evidence>